<dbReference type="Pfam" id="PF03637">
    <property type="entry name" value="Mob1_phocein"/>
    <property type="match status" value="2"/>
</dbReference>
<sequence length="272" mass="30651">MPPYPSPGADAPPSSRKTPLYFFREENSNLIVKGNFMTLAAKPEYVDKGEWLAHQVVEQYRLLEGMIKVVQEVDQNSNLPICNPHSCPTMSAAEFTYTWLDNQRNPVRIPATQYINLVQKWILGKINNPDIFPTGEPSYAASSAQSAGDKPIPAGPTSLSKEQLAAGSRDWVGKASGFPENFENDIKSLYRQMFRCYAHLYHGHWLEPFYHLGATKELNTCFIHFINVGRLFGLLNEKDLRPMQPLIDIWQSKELLCAPQQTTVPQQIAVAA</sequence>
<dbReference type="InterPro" id="IPR005301">
    <property type="entry name" value="MOB_kinase_act_fam"/>
</dbReference>
<gene>
    <name evidence="2" type="ORF">FH972_021930</name>
</gene>
<dbReference type="EMBL" id="VIBQ01000010">
    <property type="protein sequence ID" value="KAB8338991.1"/>
    <property type="molecule type" value="Genomic_DNA"/>
</dbReference>
<evidence type="ECO:0008006" key="4">
    <source>
        <dbReference type="Google" id="ProtNLM"/>
    </source>
</evidence>
<keyword evidence="3" id="KW-1185">Reference proteome</keyword>
<reference evidence="2 3" key="1">
    <citation type="submission" date="2019-06" db="EMBL/GenBank/DDBJ databases">
        <title>A chromosomal-level reference genome of Carpinus fangiana (Coryloideae, Betulaceae).</title>
        <authorList>
            <person name="Yang X."/>
            <person name="Wang Z."/>
            <person name="Zhang L."/>
            <person name="Hao G."/>
            <person name="Liu J."/>
            <person name="Yang Y."/>
        </authorList>
    </citation>
    <scope>NUCLEOTIDE SEQUENCE [LARGE SCALE GENOMIC DNA]</scope>
    <source>
        <strain evidence="2">Cfa_2016G</strain>
        <tissue evidence="2">Leaf</tissue>
    </source>
</reference>
<protein>
    <recommendedName>
        <fullName evidence="4">Mob1/phocein</fullName>
    </recommendedName>
</protein>
<dbReference type="AlphaFoldDB" id="A0A5N6KSX9"/>
<dbReference type="SUPFAM" id="SSF101152">
    <property type="entry name" value="Mob1/phocein"/>
    <property type="match status" value="1"/>
</dbReference>
<dbReference type="Proteomes" id="UP000327013">
    <property type="component" value="Unassembled WGS sequence"/>
</dbReference>
<evidence type="ECO:0000313" key="3">
    <source>
        <dbReference type="Proteomes" id="UP000327013"/>
    </source>
</evidence>
<evidence type="ECO:0000256" key="1">
    <source>
        <dbReference type="SAM" id="MobiDB-lite"/>
    </source>
</evidence>
<comment type="caution">
    <text evidence="2">The sequence shown here is derived from an EMBL/GenBank/DDBJ whole genome shotgun (WGS) entry which is preliminary data.</text>
</comment>
<organism evidence="2 3">
    <name type="scientific">Carpinus fangiana</name>
    <dbReference type="NCBI Taxonomy" id="176857"/>
    <lineage>
        <taxon>Eukaryota</taxon>
        <taxon>Viridiplantae</taxon>
        <taxon>Streptophyta</taxon>
        <taxon>Embryophyta</taxon>
        <taxon>Tracheophyta</taxon>
        <taxon>Spermatophyta</taxon>
        <taxon>Magnoliopsida</taxon>
        <taxon>eudicotyledons</taxon>
        <taxon>Gunneridae</taxon>
        <taxon>Pentapetalae</taxon>
        <taxon>rosids</taxon>
        <taxon>fabids</taxon>
        <taxon>Fagales</taxon>
        <taxon>Betulaceae</taxon>
        <taxon>Carpinus</taxon>
    </lineage>
</organism>
<dbReference type="OrthoDB" id="8170117at2759"/>
<dbReference type="InterPro" id="IPR036703">
    <property type="entry name" value="MOB_kinase_act_sf"/>
</dbReference>
<evidence type="ECO:0000313" key="2">
    <source>
        <dbReference type="EMBL" id="KAB8338991.1"/>
    </source>
</evidence>
<proteinExistence type="predicted"/>
<feature type="region of interest" description="Disordered" evidence="1">
    <location>
        <begin position="137"/>
        <end position="159"/>
    </location>
</feature>
<dbReference type="SMART" id="SM01388">
    <property type="entry name" value="Mob1_phocein"/>
    <property type="match status" value="1"/>
</dbReference>
<dbReference type="PANTHER" id="PTHR22599">
    <property type="entry name" value="MPS ONE BINDER KINASE ACTIVATOR-LIKE MOB"/>
    <property type="match status" value="1"/>
</dbReference>
<name>A0A5N6KSX9_9ROSI</name>
<accession>A0A5N6KSX9</accession>
<dbReference type="Gene3D" id="1.20.140.30">
    <property type="entry name" value="MOB kinase activator"/>
    <property type="match status" value="1"/>
</dbReference>